<dbReference type="Gene3D" id="3.20.20.450">
    <property type="entry name" value="EAL domain"/>
    <property type="match status" value="1"/>
</dbReference>
<evidence type="ECO:0000313" key="2">
    <source>
        <dbReference type="EMBL" id="KGM01131.1"/>
    </source>
</evidence>
<comment type="caution">
    <text evidence="2">The sequence shown here is derived from an EMBL/GenBank/DDBJ whole genome shotgun (WGS) entry which is preliminary data.</text>
</comment>
<evidence type="ECO:0000259" key="1">
    <source>
        <dbReference type="PROSITE" id="PS51833"/>
    </source>
</evidence>
<dbReference type="SUPFAM" id="SSF109604">
    <property type="entry name" value="HD-domain/PDEase-like"/>
    <property type="match status" value="1"/>
</dbReference>
<dbReference type="RefSeq" id="WP_052104361.1">
    <property type="nucleotide sequence ID" value="NZ_AXNT01000130.1"/>
</dbReference>
<dbReference type="Proteomes" id="UP000029833">
    <property type="component" value="Unassembled WGS sequence"/>
</dbReference>
<dbReference type="InterPro" id="IPR013976">
    <property type="entry name" value="HDOD"/>
</dbReference>
<dbReference type="SUPFAM" id="SSF141868">
    <property type="entry name" value="EAL domain-like"/>
    <property type="match status" value="1"/>
</dbReference>
<evidence type="ECO:0000313" key="3">
    <source>
        <dbReference type="Proteomes" id="UP000029833"/>
    </source>
</evidence>
<accession>A0A0A0B7B6</accession>
<dbReference type="PROSITE" id="PS51833">
    <property type="entry name" value="HDOD"/>
    <property type="match status" value="1"/>
</dbReference>
<sequence>MSVIDDPGTPTRVSEISVLRQPVVYVDRSVYGYAVRVAALDPAGEAVPEHEIAGFADAEYARLDLPRLAGDHVVFLRATPRILLGDVALLRPSSGVVLEVTPELTHLPDVAGLVAVARQRGFGIALADYTGTVAQDALLDQADFVKIDIGRGYDRLAMLVARAQGSGVLVIAERADSRERIKAGLDLGVEMLQGPMFERDPEVVGRSLTAGELQCLELLQLLTQNHIDQAAVVRTVGSDPELAMRVLHLVNASTFALRRKVDSVHQAVVLVGPHQLSAVAMASLIDAQPTTIGPLWSILTRALSCRAVTGADAAYTVGLLSAVGAHQRIAVDELVERTGVSADVADALRSFSGPYGPALAAVLALEENDIEGVRATGLEPYDVAQACLAVVPEALATATALAVAAPA</sequence>
<proteinExistence type="predicted"/>
<dbReference type="Gene3D" id="1.10.3210.10">
    <property type="entry name" value="Hypothetical protein af1432"/>
    <property type="match status" value="1"/>
</dbReference>
<dbReference type="STRING" id="1408250.Q760_03575"/>
<organism evidence="2 3">
    <name type="scientific">Cellulomonas cellasea DSM 20118</name>
    <dbReference type="NCBI Taxonomy" id="1408250"/>
    <lineage>
        <taxon>Bacteria</taxon>
        <taxon>Bacillati</taxon>
        <taxon>Actinomycetota</taxon>
        <taxon>Actinomycetes</taxon>
        <taxon>Micrococcales</taxon>
        <taxon>Cellulomonadaceae</taxon>
        <taxon>Cellulomonas</taxon>
    </lineage>
</organism>
<dbReference type="PANTHER" id="PTHR33525">
    <property type="match status" value="1"/>
</dbReference>
<gene>
    <name evidence="2" type="ORF">Q760_03575</name>
</gene>
<name>A0A0A0B7B6_9CELL</name>
<dbReference type="EMBL" id="AXNT01000130">
    <property type="protein sequence ID" value="KGM01131.1"/>
    <property type="molecule type" value="Genomic_DNA"/>
</dbReference>
<dbReference type="InterPro" id="IPR052340">
    <property type="entry name" value="RNase_Y/CdgJ"/>
</dbReference>
<dbReference type="Pfam" id="PF08668">
    <property type="entry name" value="HDOD"/>
    <property type="match status" value="1"/>
</dbReference>
<dbReference type="InterPro" id="IPR035919">
    <property type="entry name" value="EAL_sf"/>
</dbReference>
<feature type="domain" description="HDOD" evidence="1">
    <location>
        <begin position="208"/>
        <end position="407"/>
    </location>
</feature>
<reference evidence="2 3" key="1">
    <citation type="submission" date="2013-10" db="EMBL/GenBank/DDBJ databases">
        <authorList>
            <person name="Wang G."/>
            <person name="Zhuang W."/>
        </authorList>
    </citation>
    <scope>NUCLEOTIDE SEQUENCE [LARGE SCALE GENOMIC DNA]</scope>
    <source>
        <strain evidence="2 3">DSM 20118</strain>
    </source>
</reference>
<keyword evidence="3" id="KW-1185">Reference proteome</keyword>
<dbReference type="OrthoDB" id="4814985at2"/>
<dbReference type="AlphaFoldDB" id="A0A0A0B7B6"/>
<dbReference type="PANTHER" id="PTHR33525:SF4">
    <property type="entry name" value="CYCLIC DI-GMP PHOSPHODIESTERASE CDGJ"/>
    <property type="match status" value="1"/>
</dbReference>
<protein>
    <recommendedName>
        <fullName evidence="1">HDOD domain-containing protein</fullName>
    </recommendedName>
</protein>